<evidence type="ECO:0000256" key="6">
    <source>
        <dbReference type="SAM" id="MobiDB-lite"/>
    </source>
</evidence>
<gene>
    <name evidence="8" type="ORF">H9702_00295</name>
</gene>
<dbReference type="PROSITE" id="PS50889">
    <property type="entry name" value="S4"/>
    <property type="match status" value="1"/>
</dbReference>
<dbReference type="GO" id="GO:0120159">
    <property type="term" value="F:rRNA pseudouridine synthase activity"/>
    <property type="evidence" value="ECO:0007669"/>
    <property type="project" value="UniProtKB-ARBA"/>
</dbReference>
<dbReference type="CDD" id="cd00165">
    <property type="entry name" value="S4"/>
    <property type="match status" value="1"/>
</dbReference>
<dbReference type="Gene3D" id="3.30.70.1560">
    <property type="entry name" value="Alpha-L RNA-binding motif"/>
    <property type="match status" value="1"/>
</dbReference>
<accession>A0A9D2NPF4</accession>
<dbReference type="InterPro" id="IPR000748">
    <property type="entry name" value="PsdUridine_synth_RsuA/RluB/E/F"/>
</dbReference>
<dbReference type="AlphaFoldDB" id="A0A9D2NPF4"/>
<dbReference type="InterPro" id="IPR006145">
    <property type="entry name" value="PsdUridine_synth_RsuA/RluA"/>
</dbReference>
<dbReference type="Pfam" id="PF00849">
    <property type="entry name" value="PseudoU_synth_2"/>
    <property type="match status" value="1"/>
</dbReference>
<dbReference type="Gene3D" id="3.30.70.580">
    <property type="entry name" value="Pseudouridine synthase I, catalytic domain, N-terminal subdomain"/>
    <property type="match status" value="1"/>
</dbReference>
<dbReference type="InterPro" id="IPR042092">
    <property type="entry name" value="PsdUridine_s_RsuA/RluB/E/F_cat"/>
</dbReference>
<dbReference type="Gene3D" id="3.10.290.10">
    <property type="entry name" value="RNA-binding S4 domain"/>
    <property type="match status" value="1"/>
</dbReference>
<evidence type="ECO:0000313" key="8">
    <source>
        <dbReference type="EMBL" id="HJC35557.1"/>
    </source>
</evidence>
<evidence type="ECO:0000256" key="1">
    <source>
        <dbReference type="ARBA" id="ARBA00008348"/>
    </source>
</evidence>
<dbReference type="PANTHER" id="PTHR47683:SF4">
    <property type="entry name" value="PSEUDOURIDINE SYNTHASE"/>
    <property type="match status" value="1"/>
</dbReference>
<dbReference type="InterPro" id="IPR018496">
    <property type="entry name" value="PsdUridine_synth_RsuA/RluB_CS"/>
</dbReference>
<feature type="region of interest" description="Disordered" evidence="6">
    <location>
        <begin position="228"/>
        <end position="253"/>
    </location>
</feature>
<dbReference type="SUPFAM" id="SSF55120">
    <property type="entry name" value="Pseudouridine synthase"/>
    <property type="match status" value="1"/>
</dbReference>
<evidence type="ECO:0000259" key="7">
    <source>
        <dbReference type="SMART" id="SM00363"/>
    </source>
</evidence>
<dbReference type="InterPro" id="IPR020103">
    <property type="entry name" value="PsdUridine_synth_cat_dom_sf"/>
</dbReference>
<dbReference type="InterPro" id="IPR002942">
    <property type="entry name" value="S4_RNA-bd"/>
</dbReference>
<protein>
    <recommendedName>
        <fullName evidence="5">Pseudouridine synthase</fullName>
        <ecNumber evidence="5">5.4.99.-</ecNumber>
    </recommendedName>
</protein>
<reference evidence="8" key="2">
    <citation type="submission" date="2021-04" db="EMBL/GenBank/DDBJ databases">
        <authorList>
            <person name="Gilroy R."/>
        </authorList>
    </citation>
    <scope>NUCLEOTIDE SEQUENCE</scope>
    <source>
        <strain evidence="8">CHK187-11901</strain>
    </source>
</reference>
<evidence type="ECO:0000256" key="3">
    <source>
        <dbReference type="ARBA" id="ARBA00023235"/>
    </source>
</evidence>
<feature type="compositionally biased region" description="Basic and acidic residues" evidence="6">
    <location>
        <begin position="236"/>
        <end position="253"/>
    </location>
</feature>
<dbReference type="PANTHER" id="PTHR47683">
    <property type="entry name" value="PSEUDOURIDINE SYNTHASE FAMILY PROTEIN-RELATED"/>
    <property type="match status" value="1"/>
</dbReference>
<dbReference type="SUPFAM" id="SSF55174">
    <property type="entry name" value="Alpha-L RNA-binding motif"/>
    <property type="match status" value="1"/>
</dbReference>
<dbReference type="EC" id="5.4.99.-" evidence="5"/>
<evidence type="ECO:0000313" key="9">
    <source>
        <dbReference type="Proteomes" id="UP000823896"/>
    </source>
</evidence>
<dbReference type="SMART" id="SM00363">
    <property type="entry name" value="S4"/>
    <property type="match status" value="1"/>
</dbReference>
<name>A0A9D2NPF4_9FIRM</name>
<dbReference type="InterPro" id="IPR036986">
    <property type="entry name" value="S4_RNA-bd_sf"/>
</dbReference>
<dbReference type="Pfam" id="PF01479">
    <property type="entry name" value="S4"/>
    <property type="match status" value="1"/>
</dbReference>
<dbReference type="Proteomes" id="UP000823896">
    <property type="component" value="Unassembled WGS sequence"/>
</dbReference>
<dbReference type="InterPro" id="IPR050343">
    <property type="entry name" value="RsuA_PseudoU_synthase"/>
</dbReference>
<sequence>MRLDRFLANQGLGTRKETKQLIRSAAVRVNGVIIMKEGAQIKEDSDEVTVNGETIHYQKYLYLMMNKPAGTVCANEDSLHETVFDLLPSLPKGMFTAGRLDLDTTGLLLITNDGPLAHRLLSPRRHVVKWYAVTLDAPLDAQALDRLRKGIDLGDFVSMPALIGSCEGNQMQLGIREGKYHQVKRMMKAVGREVRALHRYAFGPLTLDDLQPGEWRMLTALELHALKEESEDGDAEADRKKETRKGAERSGTA</sequence>
<dbReference type="GO" id="GO:0000455">
    <property type="term" value="P:enzyme-directed rRNA pseudouridine synthesis"/>
    <property type="evidence" value="ECO:0007669"/>
    <property type="project" value="UniProtKB-ARBA"/>
</dbReference>
<proteinExistence type="inferred from homology"/>
<evidence type="ECO:0000256" key="4">
    <source>
        <dbReference type="PROSITE-ProRule" id="PRU00182"/>
    </source>
</evidence>
<feature type="domain" description="RNA-binding S4" evidence="7">
    <location>
        <begin position="1"/>
        <end position="59"/>
    </location>
</feature>
<comment type="similarity">
    <text evidence="1 5">Belongs to the pseudouridine synthase RsuA family.</text>
</comment>
<dbReference type="GO" id="GO:0003723">
    <property type="term" value="F:RNA binding"/>
    <property type="evidence" value="ECO:0007669"/>
    <property type="project" value="UniProtKB-KW"/>
</dbReference>
<comment type="caution">
    <text evidence="8">The sequence shown here is derived from an EMBL/GenBank/DDBJ whole genome shotgun (WGS) entry which is preliminary data.</text>
</comment>
<keyword evidence="2 4" id="KW-0694">RNA-binding</keyword>
<dbReference type="PROSITE" id="PS01149">
    <property type="entry name" value="PSI_RSU"/>
    <property type="match status" value="1"/>
</dbReference>
<dbReference type="EMBL" id="DWWM01000001">
    <property type="protein sequence ID" value="HJC35557.1"/>
    <property type="molecule type" value="Genomic_DNA"/>
</dbReference>
<dbReference type="NCBIfam" id="TIGR00093">
    <property type="entry name" value="pseudouridine synthase"/>
    <property type="match status" value="1"/>
</dbReference>
<reference evidence="8" key="1">
    <citation type="journal article" date="2021" name="PeerJ">
        <title>Extensive microbial diversity within the chicken gut microbiome revealed by metagenomics and culture.</title>
        <authorList>
            <person name="Gilroy R."/>
            <person name="Ravi A."/>
            <person name="Getino M."/>
            <person name="Pursley I."/>
            <person name="Horton D.L."/>
            <person name="Alikhan N.F."/>
            <person name="Baker D."/>
            <person name="Gharbi K."/>
            <person name="Hall N."/>
            <person name="Watson M."/>
            <person name="Adriaenssens E.M."/>
            <person name="Foster-Nyarko E."/>
            <person name="Jarju S."/>
            <person name="Secka A."/>
            <person name="Antonio M."/>
            <person name="Oren A."/>
            <person name="Chaudhuri R.R."/>
            <person name="La Ragione R."/>
            <person name="Hildebrand F."/>
            <person name="Pallen M.J."/>
        </authorList>
    </citation>
    <scope>NUCLEOTIDE SEQUENCE</scope>
    <source>
        <strain evidence="8">CHK187-11901</strain>
    </source>
</reference>
<evidence type="ECO:0000256" key="2">
    <source>
        <dbReference type="ARBA" id="ARBA00022884"/>
    </source>
</evidence>
<dbReference type="InterPro" id="IPR020094">
    <property type="entry name" value="TruA/RsuA/RluB/E/F_N"/>
</dbReference>
<evidence type="ECO:0000256" key="5">
    <source>
        <dbReference type="RuleBase" id="RU003887"/>
    </source>
</evidence>
<keyword evidence="3 5" id="KW-0413">Isomerase</keyword>
<organism evidence="8 9">
    <name type="scientific">Candidatus Merdibacter merdavium</name>
    <dbReference type="NCBI Taxonomy" id="2838692"/>
    <lineage>
        <taxon>Bacteria</taxon>
        <taxon>Bacillati</taxon>
        <taxon>Bacillota</taxon>
        <taxon>Erysipelotrichia</taxon>
        <taxon>Erysipelotrichales</taxon>
        <taxon>Erysipelotrichaceae</taxon>
        <taxon>Merdibacter</taxon>
    </lineage>
</organism>